<evidence type="ECO:0000313" key="1">
    <source>
        <dbReference type="EMBL" id="MCY9231216.1"/>
    </source>
</evidence>
<dbReference type="Proteomes" id="UP001066278">
    <property type="component" value="Unassembled WGS sequence"/>
</dbReference>
<name>A0A9Q4EVU7_9BACI</name>
<evidence type="ECO:0000313" key="2">
    <source>
        <dbReference type="Proteomes" id="UP001066278"/>
    </source>
</evidence>
<sequence>MDTFIASAADCEKELDHMWYPGIEAGVEGVRWVESCVRSADKGAVWLDYQ</sequence>
<protein>
    <recommendedName>
        <fullName evidence="3">Oxidoreductase</fullName>
    </recommendedName>
</protein>
<dbReference type="RefSeq" id="WP_268278703.1">
    <property type="nucleotide sequence ID" value="NZ_JALAKV010000014.1"/>
</dbReference>
<dbReference type="Gene3D" id="3.30.360.10">
    <property type="entry name" value="Dihydrodipicolinate Reductase, domain 2"/>
    <property type="match status" value="1"/>
</dbReference>
<gene>
    <name evidence="1" type="ORF">MOE99_18030</name>
</gene>
<reference evidence="1" key="1">
    <citation type="submission" date="2022-02" db="EMBL/GenBank/DDBJ databases">
        <title>Crop Bioprotection Bacillus Genome Sequencing.</title>
        <authorList>
            <person name="Dunlap C."/>
        </authorList>
    </citation>
    <scope>NUCLEOTIDE SEQUENCE</scope>
    <source>
        <strain evidence="1">T20C13</strain>
    </source>
</reference>
<accession>A0A9Q4EVU7</accession>
<proteinExistence type="predicted"/>
<comment type="caution">
    <text evidence="1">The sequence shown here is derived from an EMBL/GenBank/DDBJ whole genome shotgun (WGS) entry which is preliminary data.</text>
</comment>
<dbReference type="AlphaFoldDB" id="A0A9Q4EVU7"/>
<evidence type="ECO:0008006" key="3">
    <source>
        <dbReference type="Google" id="ProtNLM"/>
    </source>
</evidence>
<organism evidence="1 2">
    <name type="scientific">Bacillus inaquosorum</name>
    <dbReference type="NCBI Taxonomy" id="483913"/>
    <lineage>
        <taxon>Bacteria</taxon>
        <taxon>Bacillati</taxon>
        <taxon>Bacillota</taxon>
        <taxon>Bacilli</taxon>
        <taxon>Bacillales</taxon>
        <taxon>Bacillaceae</taxon>
        <taxon>Bacillus</taxon>
    </lineage>
</organism>
<dbReference type="EMBL" id="JALAXJ010000019">
    <property type="protein sequence ID" value="MCY9231216.1"/>
    <property type="molecule type" value="Genomic_DNA"/>
</dbReference>